<dbReference type="PANTHER" id="PTHR10746:SF17">
    <property type="entry name" value="LARGE RIBOSOMAL SUBUNIT PROTEIN UL4C"/>
    <property type="match status" value="1"/>
</dbReference>
<evidence type="ECO:0000256" key="1">
    <source>
        <dbReference type="ARBA" id="ARBA00004083"/>
    </source>
</evidence>
<evidence type="ECO:0000256" key="6">
    <source>
        <dbReference type="ARBA" id="ARBA00023274"/>
    </source>
</evidence>
<proteinExistence type="inferred from homology"/>
<dbReference type="NCBIfam" id="TIGR03953">
    <property type="entry name" value="rplD_bact"/>
    <property type="match status" value="1"/>
</dbReference>
<evidence type="ECO:0000256" key="4">
    <source>
        <dbReference type="ARBA" id="ARBA00022884"/>
    </source>
</evidence>
<feature type="compositionally biased region" description="Basic residues" evidence="9">
    <location>
        <begin position="65"/>
        <end position="76"/>
    </location>
</feature>
<dbReference type="InterPro" id="IPR023574">
    <property type="entry name" value="Ribosomal_uL4_dom_sf"/>
</dbReference>
<keyword evidence="3 8" id="KW-0699">rRNA-binding</keyword>
<evidence type="ECO:0000256" key="3">
    <source>
        <dbReference type="ARBA" id="ARBA00022730"/>
    </source>
</evidence>
<dbReference type="Gene3D" id="3.40.1370.10">
    <property type="match status" value="1"/>
</dbReference>
<dbReference type="PANTHER" id="PTHR10746">
    <property type="entry name" value="50S RIBOSOMAL PROTEIN L4"/>
    <property type="match status" value="1"/>
</dbReference>
<comment type="similarity">
    <text evidence="2 8">Belongs to the universal ribosomal protein uL4 family.</text>
</comment>
<evidence type="ECO:0000256" key="8">
    <source>
        <dbReference type="HAMAP-Rule" id="MF_01328"/>
    </source>
</evidence>
<evidence type="ECO:0000256" key="7">
    <source>
        <dbReference type="ARBA" id="ARBA00035208"/>
    </source>
</evidence>
<keyword evidence="6 8" id="KW-0687">Ribonucleoprotein</keyword>
<dbReference type="GO" id="GO:1990904">
    <property type="term" value="C:ribonucleoprotein complex"/>
    <property type="evidence" value="ECO:0007669"/>
    <property type="project" value="UniProtKB-KW"/>
</dbReference>
<dbReference type="AlphaFoldDB" id="A0A6M3WBJ9"/>
<keyword evidence="10" id="KW-0150">Chloroplast</keyword>
<dbReference type="GO" id="GO:0003735">
    <property type="term" value="F:structural constituent of ribosome"/>
    <property type="evidence" value="ECO:0007669"/>
    <property type="project" value="InterPro"/>
</dbReference>
<dbReference type="GO" id="GO:0005840">
    <property type="term" value="C:ribosome"/>
    <property type="evidence" value="ECO:0007669"/>
    <property type="project" value="UniProtKB-KW"/>
</dbReference>
<dbReference type="GO" id="GO:0019843">
    <property type="term" value="F:rRNA binding"/>
    <property type="evidence" value="ECO:0007669"/>
    <property type="project" value="UniProtKB-UniRule"/>
</dbReference>
<name>A0A6M3WBJ9_COROI</name>
<accession>A0A6M3WBJ9</accession>
<comment type="function">
    <text evidence="1 8">Probably binds the 23S rRNA.</text>
</comment>
<dbReference type="EMBL" id="MT211885">
    <property type="protein sequence ID" value="QJF58506.1"/>
    <property type="molecule type" value="Genomic_DNA"/>
</dbReference>
<dbReference type="HAMAP" id="MF_01328_B">
    <property type="entry name" value="Ribosomal_uL4_B"/>
    <property type="match status" value="1"/>
</dbReference>
<evidence type="ECO:0000256" key="9">
    <source>
        <dbReference type="SAM" id="MobiDB-lite"/>
    </source>
</evidence>
<sequence>MMTTDIQIQYDVLSKEGLASHSKLINLRISESKNMYIVHRALVEQLHKKRQGNANCKTRSEVRGGGRKPWKQKGTGRARAGSIRSPLWKGGGVIFGPKTKEYTKKLNKKEKQLAIRNILYNKRKQTVIVNDFYFQSNQPNTKLILKNINELKINQSEKILIILPKKDLNIYLSTRNLKNVELIQANQINLISIIRSKHLVIAEKALDIIQKVYNE</sequence>
<dbReference type="EMBL" id="MT211887">
    <property type="protein sequence ID" value="QJF58904.1"/>
    <property type="molecule type" value="Genomic_DNA"/>
</dbReference>
<dbReference type="GO" id="GO:0009507">
    <property type="term" value="C:chloroplast"/>
    <property type="evidence" value="ECO:0007669"/>
    <property type="project" value="UniProtKB-SubCell"/>
</dbReference>
<dbReference type="InterPro" id="IPR013005">
    <property type="entry name" value="Ribosomal_uL4-like"/>
</dbReference>
<evidence type="ECO:0000256" key="2">
    <source>
        <dbReference type="ARBA" id="ARBA00010528"/>
    </source>
</evidence>
<protein>
    <recommendedName>
        <fullName evidence="7 8">Large ribosomal subunit protein uL4c</fullName>
    </recommendedName>
</protein>
<dbReference type="GO" id="GO:0006412">
    <property type="term" value="P:translation"/>
    <property type="evidence" value="ECO:0007669"/>
    <property type="project" value="UniProtKB-UniRule"/>
</dbReference>
<organism evidence="10">
    <name type="scientific">Corallina officinalis</name>
    <name type="common">Coral seaweed</name>
    <dbReference type="NCBI Taxonomy" id="35170"/>
    <lineage>
        <taxon>Eukaryota</taxon>
        <taxon>Rhodophyta</taxon>
        <taxon>Florideophyceae</taxon>
        <taxon>Corallinophycidae</taxon>
        <taxon>Corallinales</taxon>
        <taxon>Corallinaceae</taxon>
        <taxon>Corallinoideae</taxon>
        <taxon>Corallina</taxon>
    </lineage>
</organism>
<keyword evidence="4 8" id="KW-0694">RNA-binding</keyword>
<dbReference type="InterPro" id="IPR002136">
    <property type="entry name" value="Ribosomal_uL4"/>
</dbReference>
<feature type="region of interest" description="Disordered" evidence="9">
    <location>
        <begin position="52"/>
        <end position="77"/>
    </location>
</feature>
<reference evidence="10" key="1">
    <citation type="submission" date="2020-03" db="EMBL/GenBank/DDBJ databases">
        <title>Mitochondrial and Plastid genome variability of Corallina officinalis (Corallinales, Rhodophyta).</title>
        <authorList>
            <person name="Yesson C."/>
            <person name="Bian X."/>
            <person name="Williamson C."/>
            <person name="Briscoe A.G."/>
            <person name="Brodie J."/>
        </authorList>
    </citation>
    <scope>NUCLEOTIDE SEQUENCE</scope>
</reference>
<geneLocation type="chloroplast" evidence="10"/>
<dbReference type="Pfam" id="PF00573">
    <property type="entry name" value="Ribosomal_L4"/>
    <property type="match status" value="1"/>
</dbReference>
<evidence type="ECO:0000256" key="5">
    <source>
        <dbReference type="ARBA" id="ARBA00022980"/>
    </source>
</evidence>
<keyword evidence="10" id="KW-0934">Plastid</keyword>
<comment type="subcellular location">
    <subcellularLocation>
        <location evidence="8">Plastid</location>
        <location evidence="8">Chloroplast</location>
    </subcellularLocation>
</comment>
<gene>
    <name evidence="8 10" type="primary">rpl4</name>
</gene>
<evidence type="ECO:0000313" key="10">
    <source>
        <dbReference type="EMBL" id="QJF58904.1"/>
    </source>
</evidence>
<dbReference type="EMBL" id="MT211886">
    <property type="protein sequence ID" value="QJF58705.1"/>
    <property type="molecule type" value="Genomic_DNA"/>
</dbReference>
<keyword evidence="5 8" id="KW-0689">Ribosomal protein</keyword>
<comment type="subunit">
    <text evidence="8">Part of the 50S ribosomal subunit.</text>
</comment>
<dbReference type="EMBL" id="MT211884">
    <property type="protein sequence ID" value="QJF58307.1"/>
    <property type="molecule type" value="Genomic_DNA"/>
</dbReference>
<dbReference type="SUPFAM" id="SSF52166">
    <property type="entry name" value="Ribosomal protein L4"/>
    <property type="match status" value="1"/>
</dbReference>